<reference evidence="10 11" key="1">
    <citation type="journal article" date="2016" name="Nat. Commun.">
        <title>Ectomycorrhizal ecology is imprinted in the genome of the dominant symbiotic fungus Cenococcum geophilum.</title>
        <authorList>
            <consortium name="DOE Joint Genome Institute"/>
            <person name="Peter M."/>
            <person name="Kohler A."/>
            <person name="Ohm R.A."/>
            <person name="Kuo A."/>
            <person name="Krutzmann J."/>
            <person name="Morin E."/>
            <person name="Arend M."/>
            <person name="Barry K.W."/>
            <person name="Binder M."/>
            <person name="Choi C."/>
            <person name="Clum A."/>
            <person name="Copeland A."/>
            <person name="Grisel N."/>
            <person name="Haridas S."/>
            <person name="Kipfer T."/>
            <person name="LaButti K."/>
            <person name="Lindquist E."/>
            <person name="Lipzen A."/>
            <person name="Maire R."/>
            <person name="Meier B."/>
            <person name="Mihaltcheva S."/>
            <person name="Molinier V."/>
            <person name="Murat C."/>
            <person name="Poggeler S."/>
            <person name="Quandt C.A."/>
            <person name="Sperisen C."/>
            <person name="Tritt A."/>
            <person name="Tisserant E."/>
            <person name="Crous P.W."/>
            <person name="Henrissat B."/>
            <person name="Nehls U."/>
            <person name="Egli S."/>
            <person name="Spatafora J.W."/>
            <person name="Grigoriev I.V."/>
            <person name="Martin F.M."/>
        </authorList>
    </citation>
    <scope>NUCLEOTIDE SEQUENCE [LARGE SCALE GENOMIC DNA]</scope>
    <source>
        <strain evidence="10 11">CBS 207.34</strain>
    </source>
</reference>
<feature type="transmembrane region" description="Helical" evidence="8">
    <location>
        <begin position="221"/>
        <end position="242"/>
    </location>
</feature>
<evidence type="ECO:0000256" key="6">
    <source>
        <dbReference type="ARBA" id="ARBA00023136"/>
    </source>
</evidence>
<evidence type="ECO:0000313" key="11">
    <source>
        <dbReference type="Proteomes" id="UP000250140"/>
    </source>
</evidence>
<dbReference type="Gene3D" id="1.20.1250.20">
    <property type="entry name" value="MFS general substrate transporter like domains"/>
    <property type="match status" value="2"/>
</dbReference>
<dbReference type="EMBL" id="KV749882">
    <property type="protein sequence ID" value="OCL07384.1"/>
    <property type="molecule type" value="Genomic_DNA"/>
</dbReference>
<protein>
    <submittedName>
        <fullName evidence="10">Putative monocarboxylate permease</fullName>
    </submittedName>
</protein>
<dbReference type="PROSITE" id="PS50850">
    <property type="entry name" value="MFS"/>
    <property type="match status" value="1"/>
</dbReference>
<sequence>MAESKDVEALGEADQEKVAEPSNLEQKDADTSLEKAPPPSPSTIVDGGIKGWVVAFGGFRRPFASTGWVYSIGVLQDYYQENQYKNLSPSTIAWTQSLETGLVWFLGLFVGLLFSRYGARPLLIVGTLFHIFGLMMLSLSKQYYQVVLSQGLCSPIGAGLLYNTACSRGPGFPWAVRITAFIYLVFCIMGILIVESRYPPNPTHIPLSSIINAFKEPIYDVSLLAAVPAWLAVFIPYNFMLVQARTNIGMSANLAGYLLPICNAFSIPGRIVPTLLADRYGRFNVTTIAMLLITVVVLGCWIPAHSNAVVIVFASLYGFLIGGYPPLAAALVPHITENQQIVPLRLGLQFLVASIPMIVGNPIAGAILKAQDGKFWGVQVFTGLSMFTSAVLYGVSRVMFGGWKLSAKI</sequence>
<name>A0A8E2JSC6_9PEZI</name>
<organism evidence="10 11">
    <name type="scientific">Glonium stellatum</name>
    <dbReference type="NCBI Taxonomy" id="574774"/>
    <lineage>
        <taxon>Eukaryota</taxon>
        <taxon>Fungi</taxon>
        <taxon>Dikarya</taxon>
        <taxon>Ascomycota</taxon>
        <taxon>Pezizomycotina</taxon>
        <taxon>Dothideomycetes</taxon>
        <taxon>Pleosporomycetidae</taxon>
        <taxon>Gloniales</taxon>
        <taxon>Gloniaceae</taxon>
        <taxon>Glonium</taxon>
    </lineage>
</organism>
<feature type="transmembrane region" description="Helical" evidence="8">
    <location>
        <begin position="143"/>
        <end position="162"/>
    </location>
</feature>
<evidence type="ECO:0000256" key="1">
    <source>
        <dbReference type="ARBA" id="ARBA00004141"/>
    </source>
</evidence>
<accession>A0A8E2JSC6</accession>
<dbReference type="PANTHER" id="PTHR11360:SF224">
    <property type="entry name" value="MAJOR FACILITATOR SUPERFAMILY (MFS) PROFILE DOMAIN-CONTAINING PROTEIN-RELATED"/>
    <property type="match status" value="1"/>
</dbReference>
<dbReference type="InterPro" id="IPR036259">
    <property type="entry name" value="MFS_trans_sf"/>
</dbReference>
<keyword evidence="4 8" id="KW-0812">Transmembrane</keyword>
<evidence type="ECO:0000256" key="8">
    <source>
        <dbReference type="SAM" id="Phobius"/>
    </source>
</evidence>
<comment type="similarity">
    <text evidence="2">Belongs to the major facilitator superfamily. Monocarboxylate porter (TC 2.A.1.13) family.</text>
</comment>
<evidence type="ECO:0000256" key="4">
    <source>
        <dbReference type="ARBA" id="ARBA00022692"/>
    </source>
</evidence>
<gene>
    <name evidence="10" type="ORF">AOQ84DRAFT_432182</name>
</gene>
<evidence type="ECO:0000256" key="5">
    <source>
        <dbReference type="ARBA" id="ARBA00022989"/>
    </source>
</evidence>
<dbReference type="AlphaFoldDB" id="A0A8E2JSC6"/>
<feature type="transmembrane region" description="Helical" evidence="8">
    <location>
        <begin position="309"/>
        <end position="327"/>
    </location>
</feature>
<keyword evidence="6 8" id="KW-0472">Membrane</keyword>
<feature type="transmembrane region" description="Helical" evidence="8">
    <location>
        <begin position="92"/>
        <end position="114"/>
    </location>
</feature>
<dbReference type="GO" id="GO:0022857">
    <property type="term" value="F:transmembrane transporter activity"/>
    <property type="evidence" value="ECO:0007669"/>
    <property type="project" value="InterPro"/>
</dbReference>
<evidence type="ECO:0000259" key="9">
    <source>
        <dbReference type="PROSITE" id="PS50850"/>
    </source>
</evidence>
<feature type="transmembrane region" description="Helical" evidence="8">
    <location>
        <begin position="174"/>
        <end position="194"/>
    </location>
</feature>
<evidence type="ECO:0000256" key="2">
    <source>
        <dbReference type="ARBA" id="ARBA00006727"/>
    </source>
</evidence>
<dbReference type="InterPro" id="IPR011701">
    <property type="entry name" value="MFS"/>
</dbReference>
<dbReference type="InterPro" id="IPR020846">
    <property type="entry name" value="MFS_dom"/>
</dbReference>
<dbReference type="Proteomes" id="UP000250140">
    <property type="component" value="Unassembled WGS sequence"/>
</dbReference>
<feature type="transmembrane region" description="Helical" evidence="8">
    <location>
        <begin position="121"/>
        <end position="137"/>
    </location>
</feature>
<keyword evidence="3" id="KW-0813">Transport</keyword>
<evidence type="ECO:0000256" key="7">
    <source>
        <dbReference type="SAM" id="MobiDB-lite"/>
    </source>
</evidence>
<keyword evidence="5 8" id="KW-1133">Transmembrane helix</keyword>
<comment type="subcellular location">
    <subcellularLocation>
        <location evidence="1">Membrane</location>
        <topology evidence="1">Multi-pass membrane protein</topology>
    </subcellularLocation>
</comment>
<keyword evidence="11" id="KW-1185">Reference proteome</keyword>
<feature type="domain" description="Major facilitator superfamily (MFS) profile" evidence="9">
    <location>
        <begin position="218"/>
        <end position="409"/>
    </location>
</feature>
<proteinExistence type="inferred from homology"/>
<dbReference type="PANTHER" id="PTHR11360">
    <property type="entry name" value="MONOCARBOXYLATE TRANSPORTER"/>
    <property type="match status" value="1"/>
</dbReference>
<feature type="compositionally biased region" description="Basic and acidic residues" evidence="7">
    <location>
        <begin position="1"/>
        <end position="33"/>
    </location>
</feature>
<dbReference type="OrthoDB" id="5667at2759"/>
<evidence type="ECO:0000313" key="10">
    <source>
        <dbReference type="EMBL" id="OCL07384.1"/>
    </source>
</evidence>
<dbReference type="SUPFAM" id="SSF103473">
    <property type="entry name" value="MFS general substrate transporter"/>
    <property type="match status" value="1"/>
</dbReference>
<dbReference type="InterPro" id="IPR050327">
    <property type="entry name" value="Proton-linked_MCT"/>
</dbReference>
<dbReference type="GO" id="GO:0016020">
    <property type="term" value="C:membrane"/>
    <property type="evidence" value="ECO:0007669"/>
    <property type="project" value="UniProtKB-SubCell"/>
</dbReference>
<feature type="transmembrane region" description="Helical" evidence="8">
    <location>
        <begin position="283"/>
        <end position="302"/>
    </location>
</feature>
<evidence type="ECO:0000256" key="3">
    <source>
        <dbReference type="ARBA" id="ARBA00022448"/>
    </source>
</evidence>
<feature type="transmembrane region" description="Helical" evidence="8">
    <location>
        <begin position="254"/>
        <end position="271"/>
    </location>
</feature>
<feature type="region of interest" description="Disordered" evidence="7">
    <location>
        <begin position="1"/>
        <end position="43"/>
    </location>
</feature>
<dbReference type="Pfam" id="PF07690">
    <property type="entry name" value="MFS_1"/>
    <property type="match status" value="1"/>
</dbReference>
<feature type="transmembrane region" description="Helical" evidence="8">
    <location>
        <begin position="375"/>
        <end position="395"/>
    </location>
</feature>
<feature type="transmembrane region" description="Helical" evidence="8">
    <location>
        <begin position="347"/>
        <end position="368"/>
    </location>
</feature>